<dbReference type="AlphaFoldDB" id="A0A1G2E3Z3"/>
<dbReference type="InterPro" id="IPR003156">
    <property type="entry name" value="DHHA1_dom"/>
</dbReference>
<gene>
    <name evidence="3" type="ORF">A2654_02520</name>
</gene>
<evidence type="ECO:0008006" key="5">
    <source>
        <dbReference type="Google" id="ProtNLM"/>
    </source>
</evidence>
<reference evidence="3 4" key="1">
    <citation type="journal article" date="2016" name="Nat. Commun.">
        <title>Thousands of microbial genomes shed light on interconnected biogeochemical processes in an aquifer system.</title>
        <authorList>
            <person name="Anantharaman K."/>
            <person name="Brown C.T."/>
            <person name="Hug L.A."/>
            <person name="Sharon I."/>
            <person name="Castelle C.J."/>
            <person name="Probst A.J."/>
            <person name="Thomas B.C."/>
            <person name="Singh A."/>
            <person name="Wilkins M.J."/>
            <person name="Karaoz U."/>
            <person name="Brodie E.L."/>
            <person name="Williams K.H."/>
            <person name="Hubbard S.S."/>
            <person name="Banfield J.F."/>
        </authorList>
    </citation>
    <scope>NUCLEOTIDE SEQUENCE [LARGE SCALE GENOMIC DNA]</scope>
</reference>
<dbReference type="GO" id="GO:0004527">
    <property type="term" value="F:exonuclease activity"/>
    <property type="evidence" value="ECO:0007669"/>
    <property type="project" value="UniProtKB-KW"/>
</dbReference>
<feature type="domain" description="DHHA1" evidence="2">
    <location>
        <begin position="301"/>
        <end position="384"/>
    </location>
</feature>
<name>A0A1G2E3Z3_9BACT</name>
<evidence type="ECO:0000313" key="3">
    <source>
        <dbReference type="EMBL" id="OGZ20586.1"/>
    </source>
</evidence>
<dbReference type="InterPro" id="IPR038763">
    <property type="entry name" value="DHH_sf"/>
</dbReference>
<dbReference type="InterPro" id="IPR051673">
    <property type="entry name" value="SSDNA_exonuclease_RecJ"/>
</dbReference>
<evidence type="ECO:0000259" key="2">
    <source>
        <dbReference type="Pfam" id="PF02272"/>
    </source>
</evidence>
<dbReference type="Gene3D" id="3.10.310.30">
    <property type="match status" value="1"/>
</dbReference>
<sequence length="388" mass="43524">MKLVKREQIKNIKKAAERIKKAIEGKERIILYGDADMDGIGSTIILKEAIKTLGGKITAIYFPDRELEGYGLNEDALNFLKKQVPALLILLDCGISNLDEVKIAKKMGFEVMIVDHHQPLKKLPSVSLIVNPKQKGDKYPFKEFAAAGVVFRLIETLLAEKMASSLRSNFLELVALATIADMMPQTNDNLEIVGEGLRSLKNTSRPALQAFGEIDPVIKDDVNQFAQKIILACHAGNGKKHSNEAYLLLTEKSLKEAESMAKYLLDKAYDRHLQIKEIVEEIGKKVLRKTEDVIIFEGEDWWPVLMLGPAASKIVRTYKKPVFLYNQKNGVCQGAVRTPKGMDSVKAMVHCSKTLETYGGHPQAAGFRIKEKDLEKFRSCLIDYFMIK</sequence>
<proteinExistence type="predicted"/>
<dbReference type="Proteomes" id="UP000178721">
    <property type="component" value="Unassembled WGS sequence"/>
</dbReference>
<evidence type="ECO:0000313" key="4">
    <source>
        <dbReference type="Proteomes" id="UP000178721"/>
    </source>
</evidence>
<protein>
    <recommendedName>
        <fullName evidence="5">DDH domain-containing protein</fullName>
    </recommendedName>
</protein>
<dbReference type="EMBL" id="MHMA01000007">
    <property type="protein sequence ID" value="OGZ20586.1"/>
    <property type="molecule type" value="Genomic_DNA"/>
</dbReference>
<dbReference type="PANTHER" id="PTHR30255:SF2">
    <property type="entry name" value="SINGLE-STRANDED-DNA-SPECIFIC EXONUCLEASE RECJ"/>
    <property type="match status" value="1"/>
</dbReference>
<comment type="caution">
    <text evidence="3">The sequence shown here is derived from an EMBL/GenBank/DDBJ whole genome shotgun (WGS) entry which is preliminary data.</text>
</comment>
<evidence type="ECO:0000259" key="1">
    <source>
        <dbReference type="Pfam" id="PF01368"/>
    </source>
</evidence>
<organism evidence="3 4">
    <name type="scientific">Candidatus Nealsonbacteria bacterium RIFCSPHIGHO2_01_FULL_43_31</name>
    <dbReference type="NCBI Taxonomy" id="1801665"/>
    <lineage>
        <taxon>Bacteria</taxon>
        <taxon>Candidatus Nealsoniibacteriota</taxon>
    </lineage>
</organism>
<dbReference type="Gene3D" id="3.90.1640.30">
    <property type="match status" value="1"/>
</dbReference>
<dbReference type="GO" id="GO:0003676">
    <property type="term" value="F:nucleic acid binding"/>
    <property type="evidence" value="ECO:0007669"/>
    <property type="project" value="InterPro"/>
</dbReference>
<dbReference type="PANTHER" id="PTHR30255">
    <property type="entry name" value="SINGLE-STRANDED-DNA-SPECIFIC EXONUCLEASE RECJ"/>
    <property type="match status" value="1"/>
</dbReference>
<dbReference type="InterPro" id="IPR001667">
    <property type="entry name" value="DDH_dom"/>
</dbReference>
<dbReference type="Pfam" id="PF01368">
    <property type="entry name" value="DHH"/>
    <property type="match status" value="1"/>
</dbReference>
<dbReference type="Pfam" id="PF02272">
    <property type="entry name" value="DHHA1"/>
    <property type="match status" value="1"/>
</dbReference>
<accession>A0A1G2E3Z3</accession>
<feature type="domain" description="DDH" evidence="1">
    <location>
        <begin position="28"/>
        <end position="178"/>
    </location>
</feature>
<dbReference type="SUPFAM" id="SSF64182">
    <property type="entry name" value="DHH phosphoesterases"/>
    <property type="match status" value="1"/>
</dbReference>